<dbReference type="eggNOG" id="COG1876">
    <property type="taxonomic scope" value="Bacteria"/>
</dbReference>
<dbReference type="PANTHER" id="PTHR34385:SF1">
    <property type="entry name" value="PEPTIDOGLYCAN L-ALANYL-D-GLUTAMATE ENDOPEPTIDASE CWLK"/>
    <property type="match status" value="1"/>
</dbReference>
<dbReference type="InterPro" id="IPR009045">
    <property type="entry name" value="Zn_M74/Hedgehog-like"/>
</dbReference>
<dbReference type="Proteomes" id="UP000000753">
    <property type="component" value="Chromosome"/>
</dbReference>
<dbReference type="GO" id="GO:0006508">
    <property type="term" value="P:proteolysis"/>
    <property type="evidence" value="ECO:0007669"/>
    <property type="project" value="InterPro"/>
</dbReference>
<name>B8CMP1_SHEPW</name>
<dbReference type="InterPro" id="IPR052179">
    <property type="entry name" value="DD-CPase-like"/>
</dbReference>
<dbReference type="PANTHER" id="PTHR34385">
    <property type="entry name" value="D-ALANYL-D-ALANINE CARBOXYPEPTIDASE"/>
    <property type="match status" value="1"/>
</dbReference>
<dbReference type="Pfam" id="PF02557">
    <property type="entry name" value="VanY"/>
    <property type="match status" value="1"/>
</dbReference>
<organism evidence="2 3">
    <name type="scientific">Shewanella piezotolerans (strain WP3 / JCM 13877)</name>
    <dbReference type="NCBI Taxonomy" id="225849"/>
    <lineage>
        <taxon>Bacteria</taxon>
        <taxon>Pseudomonadati</taxon>
        <taxon>Pseudomonadota</taxon>
        <taxon>Gammaproteobacteria</taxon>
        <taxon>Alteromonadales</taxon>
        <taxon>Shewanellaceae</taxon>
        <taxon>Shewanella</taxon>
    </lineage>
</organism>
<evidence type="ECO:0000313" key="3">
    <source>
        <dbReference type="Proteomes" id="UP000000753"/>
    </source>
</evidence>
<dbReference type="Gene3D" id="3.30.1380.10">
    <property type="match status" value="1"/>
</dbReference>
<dbReference type="InterPro" id="IPR003709">
    <property type="entry name" value="VanY-like_core_dom"/>
</dbReference>
<sequence>MLRSYFGKLTLPIALPHLYGLSSAHLVEYCGFQLETETAIAFDKMRIAAAKDGIAIEICSAFRDFDRQQLIWNAKASGKRVLLDSDSKPVDVDKKSPEQIIALILLWSALPGTSRHHWGTDIDVFDSNTISKANLQLISQEYASNGPCHQLYSWLVQNAPQFGFYFPFQHGLSGVSAEPWHLSYYPVAKGFVDSFDTQSLRKILLNSSVLYKELLSNNLESLAQEYVFRVAPTPL</sequence>
<protein>
    <submittedName>
        <fullName evidence="2">Peptidase M15B and M15C, D,D-carboxypeptidase VanY/endolysin</fullName>
        <ecNumber evidence="2">3.4.16.4</ecNumber>
    </submittedName>
</protein>
<dbReference type="EC" id="3.4.16.4" evidence="2"/>
<gene>
    <name evidence="2" type="ordered locus">swp_2699</name>
</gene>
<dbReference type="SUPFAM" id="SSF55166">
    <property type="entry name" value="Hedgehog/DD-peptidase"/>
    <property type="match status" value="1"/>
</dbReference>
<dbReference type="CDD" id="cd14847">
    <property type="entry name" value="DD-carboxypeptidase_like"/>
    <property type="match status" value="1"/>
</dbReference>
<dbReference type="KEGG" id="swp:swp_2699"/>
<dbReference type="AlphaFoldDB" id="B8CMP1"/>
<feature type="domain" description="D-alanyl-D-alanine carboxypeptidase-like core" evidence="1">
    <location>
        <begin position="33"/>
        <end position="186"/>
    </location>
</feature>
<dbReference type="STRING" id="225849.swp_2699"/>
<dbReference type="EMBL" id="CP000472">
    <property type="protein sequence ID" value="ACJ29431.1"/>
    <property type="molecule type" value="Genomic_DNA"/>
</dbReference>
<proteinExistence type="predicted"/>
<dbReference type="HOGENOM" id="CLU_081855_0_0_6"/>
<accession>B8CMP1</accession>
<keyword evidence="3" id="KW-1185">Reference proteome</keyword>
<evidence type="ECO:0000259" key="1">
    <source>
        <dbReference type="Pfam" id="PF02557"/>
    </source>
</evidence>
<keyword evidence="2" id="KW-0121">Carboxypeptidase</keyword>
<evidence type="ECO:0000313" key="2">
    <source>
        <dbReference type="EMBL" id="ACJ29431.1"/>
    </source>
</evidence>
<dbReference type="GO" id="GO:0009002">
    <property type="term" value="F:serine-type D-Ala-D-Ala carboxypeptidase activity"/>
    <property type="evidence" value="ECO:0007669"/>
    <property type="project" value="UniProtKB-EC"/>
</dbReference>
<keyword evidence="2" id="KW-0645">Protease</keyword>
<reference evidence="2 3" key="1">
    <citation type="journal article" date="2008" name="PLoS ONE">
        <title>Environmental adaptation: genomic analysis of the piezotolerant and psychrotolerant deep-sea iron reducing bacterium Shewanella piezotolerans WP3.</title>
        <authorList>
            <person name="Wang F."/>
            <person name="Wang J."/>
            <person name="Jian H."/>
            <person name="Zhang B."/>
            <person name="Li S."/>
            <person name="Wang F."/>
            <person name="Zeng X."/>
            <person name="Gao L."/>
            <person name="Bartlett D.H."/>
            <person name="Yu J."/>
            <person name="Hu S."/>
            <person name="Xiao X."/>
        </authorList>
    </citation>
    <scope>NUCLEOTIDE SEQUENCE [LARGE SCALE GENOMIC DNA]</scope>
    <source>
        <strain evidence="3">WP3 / JCM 13877</strain>
    </source>
</reference>
<keyword evidence="2" id="KW-0378">Hydrolase</keyword>